<dbReference type="STRING" id="51240.A0A2I4DER9"/>
<accession>A0A2I4DER9</accession>
<keyword evidence="2" id="KW-1185">Reference proteome</keyword>
<gene>
    <name evidence="3" type="primary">LOC108979436</name>
</gene>
<dbReference type="GeneID" id="108979436"/>
<protein>
    <submittedName>
        <fullName evidence="3">Uncharacterized protein LOC108979436</fullName>
    </submittedName>
</protein>
<feature type="domain" description="Late embryogenesis abundant protein LEA-2 subgroup" evidence="1">
    <location>
        <begin position="109"/>
        <end position="203"/>
    </location>
</feature>
<dbReference type="Gene3D" id="2.60.40.1820">
    <property type="match status" value="1"/>
</dbReference>
<dbReference type="InterPro" id="IPR004864">
    <property type="entry name" value="LEA_2"/>
</dbReference>
<dbReference type="RefSeq" id="XP_018805654.1">
    <property type="nucleotide sequence ID" value="XM_018950109.2"/>
</dbReference>
<dbReference type="OrthoDB" id="1894389at2759"/>
<sequence>MADHRKIGQHPLAPANTYTRSDEESNTAQSDEQLKRKKRIRLAMYIAAFAVFQTIVIVIFSLTVMKVKTPKLRLSSTAEFLKLNTSSTSTGGGTQASPPSFDISFVTQIRVKNTNFGPYKYDSTNATFLYQGVTVGEFIIPKGKAGMLSTKKVDVTVNLNSKAITSTTSTLGSELEAGVLLKLDSRAKLSGKVELMFVMKKKKSAQMNCTVSIHLLNRAFQDLSCK</sequence>
<dbReference type="PANTHER" id="PTHR31852">
    <property type="entry name" value="LATE EMBRYOGENESIS ABUNDANT (LEA) HYDROXYPROLINE-RICH GLYCOPROTEIN FAMILY"/>
    <property type="match status" value="1"/>
</dbReference>
<evidence type="ECO:0000259" key="1">
    <source>
        <dbReference type="Pfam" id="PF03168"/>
    </source>
</evidence>
<organism evidence="2 3">
    <name type="scientific">Juglans regia</name>
    <name type="common">English walnut</name>
    <dbReference type="NCBI Taxonomy" id="51240"/>
    <lineage>
        <taxon>Eukaryota</taxon>
        <taxon>Viridiplantae</taxon>
        <taxon>Streptophyta</taxon>
        <taxon>Embryophyta</taxon>
        <taxon>Tracheophyta</taxon>
        <taxon>Spermatophyta</taxon>
        <taxon>Magnoliopsida</taxon>
        <taxon>eudicotyledons</taxon>
        <taxon>Gunneridae</taxon>
        <taxon>Pentapetalae</taxon>
        <taxon>rosids</taxon>
        <taxon>fabids</taxon>
        <taxon>Fagales</taxon>
        <taxon>Juglandaceae</taxon>
        <taxon>Juglans</taxon>
    </lineage>
</organism>
<dbReference type="AlphaFoldDB" id="A0A2I4DER9"/>
<dbReference type="KEGG" id="jre:108979436"/>
<dbReference type="Proteomes" id="UP000235220">
    <property type="component" value="Chromosome 2"/>
</dbReference>
<dbReference type="Pfam" id="PF03168">
    <property type="entry name" value="LEA_2"/>
    <property type="match status" value="1"/>
</dbReference>
<reference evidence="3" key="1">
    <citation type="submission" date="2025-08" db="UniProtKB">
        <authorList>
            <consortium name="RefSeq"/>
        </authorList>
    </citation>
    <scope>IDENTIFICATION</scope>
    <source>
        <tissue evidence="3">Leaves</tissue>
    </source>
</reference>
<evidence type="ECO:0000313" key="3">
    <source>
        <dbReference type="RefSeq" id="XP_018805654.1"/>
    </source>
</evidence>
<proteinExistence type="predicted"/>
<dbReference type="InterPro" id="IPR055301">
    <property type="entry name" value="Lea14-like_2"/>
</dbReference>
<name>A0A2I4DER9_JUGRE</name>
<dbReference type="Gramene" id="Jr02_17050_p1">
    <property type="protein sequence ID" value="cds.Jr02_17050_p1"/>
    <property type="gene ID" value="Jr02_17050"/>
</dbReference>
<evidence type="ECO:0000313" key="2">
    <source>
        <dbReference type="Proteomes" id="UP000235220"/>
    </source>
</evidence>